<evidence type="ECO:0000313" key="1">
    <source>
        <dbReference type="EMBL" id="KAG5633480.1"/>
    </source>
</evidence>
<keyword evidence="2" id="KW-1185">Reference proteome</keyword>
<dbReference type="Proteomes" id="UP000775547">
    <property type="component" value="Unassembled WGS sequence"/>
</dbReference>
<dbReference type="OrthoDB" id="312874at2759"/>
<accession>A0A9P7K220</accession>
<feature type="non-terminal residue" evidence="1">
    <location>
        <position position="1"/>
    </location>
</feature>
<comment type="caution">
    <text evidence="1">The sequence shown here is derived from an EMBL/GenBank/DDBJ whole genome shotgun (WGS) entry which is preliminary data.</text>
</comment>
<organism evidence="1 2">
    <name type="scientific">Asterophora parasitica</name>
    <dbReference type="NCBI Taxonomy" id="117018"/>
    <lineage>
        <taxon>Eukaryota</taxon>
        <taxon>Fungi</taxon>
        <taxon>Dikarya</taxon>
        <taxon>Basidiomycota</taxon>
        <taxon>Agaricomycotina</taxon>
        <taxon>Agaricomycetes</taxon>
        <taxon>Agaricomycetidae</taxon>
        <taxon>Agaricales</taxon>
        <taxon>Tricholomatineae</taxon>
        <taxon>Lyophyllaceae</taxon>
        <taxon>Asterophora</taxon>
    </lineage>
</organism>
<evidence type="ECO:0000313" key="2">
    <source>
        <dbReference type="Proteomes" id="UP000775547"/>
    </source>
</evidence>
<dbReference type="AlphaFoldDB" id="A0A9P7K220"/>
<dbReference type="PROSITE" id="PS00109">
    <property type="entry name" value="PROTEIN_KINASE_TYR"/>
    <property type="match status" value="1"/>
</dbReference>
<dbReference type="GO" id="GO:0004672">
    <property type="term" value="F:protein kinase activity"/>
    <property type="evidence" value="ECO:0007669"/>
    <property type="project" value="InterPro"/>
</dbReference>
<gene>
    <name evidence="1" type="ORF">DXG03_007300</name>
</gene>
<protein>
    <submittedName>
        <fullName evidence="1">Uncharacterized protein</fullName>
    </submittedName>
</protein>
<reference evidence="1" key="2">
    <citation type="submission" date="2021-10" db="EMBL/GenBank/DDBJ databases">
        <title>Phylogenomics reveals ancestral predisposition of the termite-cultivated fungus Termitomyces towards a domesticated lifestyle.</title>
        <authorList>
            <person name="Auxier B."/>
            <person name="Grum-Grzhimaylo A."/>
            <person name="Cardenas M.E."/>
            <person name="Lodge J.D."/>
            <person name="Laessoe T."/>
            <person name="Pedersen O."/>
            <person name="Smith M.E."/>
            <person name="Kuyper T.W."/>
            <person name="Franco-Molano E.A."/>
            <person name="Baroni T.J."/>
            <person name="Aanen D.K."/>
        </authorList>
    </citation>
    <scope>NUCLEOTIDE SEQUENCE</scope>
    <source>
        <strain evidence="1">AP01</strain>
        <tissue evidence="1">Mycelium</tissue>
    </source>
</reference>
<reference evidence="1" key="1">
    <citation type="submission" date="2020-07" db="EMBL/GenBank/DDBJ databases">
        <authorList>
            <person name="Nieuwenhuis M."/>
            <person name="Van De Peppel L.J.J."/>
        </authorList>
    </citation>
    <scope>NUCLEOTIDE SEQUENCE</scope>
    <source>
        <strain evidence="1">AP01</strain>
        <tissue evidence="1">Mycelium</tissue>
    </source>
</reference>
<proteinExistence type="predicted"/>
<sequence length="156" mass="17813">GRHAHINGVVHRDVSMGNLLIFLREHDKVLGRLMDYDHAKRALTLIDIPTEEHEPDMIEFIRTFIARQSRPPIPLFTEEAVVEASRYFVQDQLGMVITYATATYKMRNPQKNFSGETSKEDLGWNHEVNTRSNCPTILRGLMAFLPGHQMAGLQPS</sequence>
<dbReference type="EMBL" id="JABCKV010005213">
    <property type="protein sequence ID" value="KAG5633480.1"/>
    <property type="molecule type" value="Genomic_DNA"/>
</dbReference>
<name>A0A9P7K220_9AGAR</name>
<dbReference type="InterPro" id="IPR008266">
    <property type="entry name" value="Tyr_kinase_AS"/>
</dbReference>